<dbReference type="Proteomes" id="UP001189429">
    <property type="component" value="Unassembled WGS sequence"/>
</dbReference>
<keyword evidence="3" id="KW-1185">Reference proteome</keyword>
<sequence length="230" mass="25099">MDAGRVAAALRAVIGLRVPPETLGYLAEVLSELSAEELSDPLEVRTLLEPFLLDSDALKPGRERPTDTKSLVLVEALCEEVHGRLMAGLSAAGPPARCGEGPADQRCTGSQEMRGSRSRRRRRPRSRAAGTRRGRPCAAPRSRWAPRPCRRVPRWRVPGGRPGDARRRGGCRRRWPFCPGRTDNDGRIPRAGRLGAGRGDSARLRAFCERLSEGLLLARAGAAVENMRGV</sequence>
<feature type="compositionally biased region" description="Basic residues" evidence="1">
    <location>
        <begin position="116"/>
        <end position="135"/>
    </location>
</feature>
<evidence type="ECO:0000313" key="2">
    <source>
        <dbReference type="EMBL" id="CAK0900121.1"/>
    </source>
</evidence>
<proteinExistence type="predicted"/>
<comment type="caution">
    <text evidence="2">The sequence shown here is derived from an EMBL/GenBank/DDBJ whole genome shotgun (WGS) entry which is preliminary data.</text>
</comment>
<dbReference type="EMBL" id="CAUYUJ010020727">
    <property type="protein sequence ID" value="CAK0900121.1"/>
    <property type="molecule type" value="Genomic_DNA"/>
</dbReference>
<evidence type="ECO:0000313" key="3">
    <source>
        <dbReference type="Proteomes" id="UP001189429"/>
    </source>
</evidence>
<feature type="region of interest" description="Disordered" evidence="1">
    <location>
        <begin position="92"/>
        <end position="145"/>
    </location>
</feature>
<protein>
    <submittedName>
        <fullName evidence="2">Uncharacterized protein</fullName>
    </submittedName>
</protein>
<evidence type="ECO:0000256" key="1">
    <source>
        <dbReference type="SAM" id="MobiDB-lite"/>
    </source>
</evidence>
<reference evidence="2" key="1">
    <citation type="submission" date="2023-10" db="EMBL/GenBank/DDBJ databases">
        <authorList>
            <person name="Chen Y."/>
            <person name="Shah S."/>
            <person name="Dougan E. K."/>
            <person name="Thang M."/>
            <person name="Chan C."/>
        </authorList>
    </citation>
    <scope>NUCLEOTIDE SEQUENCE [LARGE SCALE GENOMIC DNA]</scope>
</reference>
<name>A0ABN9XP77_9DINO</name>
<gene>
    <name evidence="2" type="ORF">PCOR1329_LOCUS77509</name>
</gene>
<organism evidence="2 3">
    <name type="scientific">Prorocentrum cordatum</name>
    <dbReference type="NCBI Taxonomy" id="2364126"/>
    <lineage>
        <taxon>Eukaryota</taxon>
        <taxon>Sar</taxon>
        <taxon>Alveolata</taxon>
        <taxon>Dinophyceae</taxon>
        <taxon>Prorocentrales</taxon>
        <taxon>Prorocentraceae</taxon>
        <taxon>Prorocentrum</taxon>
    </lineage>
</organism>
<accession>A0ABN9XP77</accession>